<evidence type="ECO:0000313" key="2">
    <source>
        <dbReference type="EMBL" id="XAG82846.1"/>
    </source>
</evidence>
<evidence type="ECO:0000256" key="1">
    <source>
        <dbReference type="SAM" id="Phobius"/>
    </source>
</evidence>
<dbReference type="AlphaFoldDB" id="A0AAU6V8V1"/>
<reference evidence="2" key="1">
    <citation type="submission" date="2022-03" db="EMBL/GenBank/DDBJ databases">
        <title>Sea Food Isolates.</title>
        <authorList>
            <person name="Li c."/>
        </authorList>
    </citation>
    <scope>NUCLEOTIDE SEQUENCE</scope>
    <source>
        <strain evidence="2">19NY03SH02</strain>
    </source>
</reference>
<feature type="transmembrane region" description="Helical" evidence="1">
    <location>
        <begin position="195"/>
        <end position="218"/>
    </location>
</feature>
<dbReference type="EMBL" id="CP095354">
    <property type="protein sequence ID" value="XAG82846.1"/>
    <property type="molecule type" value="Genomic_DNA"/>
</dbReference>
<sequence>MPNLPVINRVRISNLREHKTSLIGVLLGILSLSLAHYAGFLMKVPVQIIAVAGAPLAPGVTATFLFYVFFCAVCARVMASMFQLAFLPFMAAMDRLDRGLFRRMSWSNQRHFVKSHTQTIRWESYYWLALQSVLFLLLMLAIYVKFDMGWFSGAALASSLLLVLLTGLVRSGFFLQPKVNVFIRKIKSRPARARLAASATLVTATGASIVVSFILGVMRADLLRNQSPQLVITENFSAMAAVMASSESELLIFQKKGLDSRYVYFASNLITTIEPKDVFEPIGSQGK</sequence>
<feature type="transmembrane region" description="Helical" evidence="1">
    <location>
        <begin position="21"/>
        <end position="44"/>
    </location>
</feature>
<keyword evidence="1" id="KW-0812">Transmembrane</keyword>
<organism evidence="2">
    <name type="scientific">bacterium 19NY03SH02</name>
    <dbReference type="NCBI Taxonomy" id="2920631"/>
    <lineage>
        <taxon>Bacteria</taxon>
    </lineage>
</organism>
<keyword evidence="1" id="KW-0472">Membrane</keyword>
<keyword evidence="1" id="KW-1133">Transmembrane helix</keyword>
<name>A0AAU6V8V1_UNCXX</name>
<protein>
    <submittedName>
        <fullName evidence="2">Uncharacterized protein</fullName>
    </submittedName>
</protein>
<proteinExistence type="predicted"/>
<gene>
    <name evidence="2" type="ORF">MRN14_09960</name>
</gene>
<feature type="transmembrane region" description="Helical" evidence="1">
    <location>
        <begin position="150"/>
        <end position="175"/>
    </location>
</feature>
<accession>A0AAU6V8V1</accession>
<feature type="transmembrane region" description="Helical" evidence="1">
    <location>
        <begin position="124"/>
        <end position="144"/>
    </location>
</feature>